<reference evidence="10 11" key="1">
    <citation type="submission" date="2019-01" db="EMBL/GenBank/DDBJ databases">
        <title>Sequencing of cultivated peanut Arachis hypogaea provides insights into genome evolution and oil improvement.</title>
        <authorList>
            <person name="Chen X."/>
        </authorList>
    </citation>
    <scope>NUCLEOTIDE SEQUENCE [LARGE SCALE GENOMIC DNA]</scope>
    <source>
        <strain evidence="11">cv. Fuhuasheng</strain>
        <tissue evidence="10">Leaves</tissue>
    </source>
</reference>
<dbReference type="PANTHER" id="PTHR46450">
    <property type="entry name" value="INACTIVE HISTONE-LYSINE N-METHYLTRANSFERASE SUVR1-RELATED"/>
    <property type="match status" value="1"/>
</dbReference>
<evidence type="ECO:0000256" key="1">
    <source>
        <dbReference type="ARBA" id="ARBA00004123"/>
    </source>
</evidence>
<dbReference type="GO" id="GO:0008270">
    <property type="term" value="F:zinc ion binding"/>
    <property type="evidence" value="ECO:0007669"/>
    <property type="project" value="InterPro"/>
</dbReference>
<evidence type="ECO:0000256" key="6">
    <source>
        <dbReference type="ARBA" id="ARBA00022833"/>
    </source>
</evidence>
<keyword evidence="4" id="KW-0808">Transferase</keyword>
<keyword evidence="3" id="KW-0158">Chromosome</keyword>
<comment type="caution">
    <text evidence="10">The sequence shown here is derived from an EMBL/GenBank/DDBJ whole genome shotgun (WGS) entry which is preliminary data.</text>
</comment>
<dbReference type="SMART" id="SM00468">
    <property type="entry name" value="PreSET"/>
    <property type="match status" value="1"/>
</dbReference>
<protein>
    <recommendedName>
        <fullName evidence="12">SET domain-containing protein</fullName>
    </recommendedName>
</protein>
<feature type="domain" description="Pre-SET" evidence="9">
    <location>
        <begin position="396"/>
        <end position="498"/>
    </location>
</feature>
<evidence type="ECO:0000313" key="11">
    <source>
        <dbReference type="Proteomes" id="UP000289738"/>
    </source>
</evidence>
<sequence length="707" mass="80538">MAPNPRVTNAYNAMRTLGISDDEVRPVLKRLLKVYGNSWELIEEDNYQTLVHAYFESMEYQQGEGKGKAPISNHDGERARLKLQMISVEDNEILSKTSKKEIIRPSQASKEDIKLTNSSQPLQTRLSEVEIISSLSCMDARDSRKLCHENAASAGHCGDYFDGSSRSHIQKIHMSSDRYEKELIILKAKKPKLHLGPVSSHLKGPCDDSNVNRRFKFISALYQNGPNPNHANLTNMVQQVVVHPEYNSAGPCDDSNINTRFKSISSLYQNGPNPNHANLTNMVQRAVIHPEHNSRGPCDDSNVNCRFKSISALYQYGPNLNHANLTKMAQQAIVHAENSYVQFLSDITKGSEKVVISLLDDTGSEELPKFNYIPNNIIYQNANVNISLDRVADEGCCSDCLGNCLSLTFPCACSQETGGEFAYTREGLLKEKFLEACIAMKIKPQPYHFVYCQECPIYKGSEHMPEECKGHLVRKFIKECWRKCGCDMQCGNRVVQRGLRCKLQVFLTQEGKGWGIRTLEDLPKGCFVCEYVGEILTNAELYERVLHKSSKDRHTYPVTLDADWGSERVLKDDEALCLDATYNGNIARFINHRCFDANLIDIPVEVEIPDRHYYHIALFTNRKVKAYKELTWDYGIDFDDQEHPIKAFQCCCGSTFCRDKKKKGRLHNLLLYCKFTRKLRDIFFAIHGEKWSNKGVYLISVSLYFLY</sequence>
<dbReference type="InterPro" id="IPR001214">
    <property type="entry name" value="SET_dom"/>
</dbReference>
<dbReference type="Proteomes" id="UP000289738">
    <property type="component" value="Chromosome B09"/>
</dbReference>
<evidence type="ECO:0000256" key="4">
    <source>
        <dbReference type="ARBA" id="ARBA00022679"/>
    </source>
</evidence>
<dbReference type="InterPro" id="IPR025776">
    <property type="entry name" value="SUVR4/1/2"/>
</dbReference>
<dbReference type="CDD" id="cd10538">
    <property type="entry name" value="SET_SETDB-like"/>
    <property type="match status" value="1"/>
</dbReference>
<dbReference type="SMART" id="SM00317">
    <property type="entry name" value="SET"/>
    <property type="match status" value="1"/>
</dbReference>
<dbReference type="AlphaFoldDB" id="A0A444XMQ7"/>
<keyword evidence="7" id="KW-0539">Nucleus</keyword>
<dbReference type="SUPFAM" id="SSF82199">
    <property type="entry name" value="SET domain"/>
    <property type="match status" value="1"/>
</dbReference>
<keyword evidence="6" id="KW-0862">Zinc</keyword>
<evidence type="ECO:0000259" key="9">
    <source>
        <dbReference type="PROSITE" id="PS50867"/>
    </source>
</evidence>
<dbReference type="Pfam" id="PF05033">
    <property type="entry name" value="Pre-SET"/>
    <property type="match status" value="1"/>
</dbReference>
<dbReference type="Pfam" id="PF10440">
    <property type="entry name" value="WIYLD"/>
    <property type="match status" value="1"/>
</dbReference>
<dbReference type="STRING" id="3818.A0A444XMQ7"/>
<dbReference type="PROSITE" id="PS50280">
    <property type="entry name" value="SET"/>
    <property type="match status" value="1"/>
</dbReference>
<dbReference type="InterPro" id="IPR018848">
    <property type="entry name" value="WIYLD_domain"/>
</dbReference>
<dbReference type="GO" id="GO:0005694">
    <property type="term" value="C:chromosome"/>
    <property type="evidence" value="ECO:0007669"/>
    <property type="project" value="UniProtKB-SubCell"/>
</dbReference>
<dbReference type="GO" id="GO:0005634">
    <property type="term" value="C:nucleus"/>
    <property type="evidence" value="ECO:0007669"/>
    <property type="project" value="UniProtKB-SubCell"/>
</dbReference>
<feature type="domain" description="SET" evidence="8">
    <location>
        <begin position="501"/>
        <end position="635"/>
    </location>
</feature>
<evidence type="ECO:0000256" key="2">
    <source>
        <dbReference type="ARBA" id="ARBA00004286"/>
    </source>
</evidence>
<dbReference type="PANTHER" id="PTHR46450:SF24">
    <property type="entry name" value="HISTONE-LYSINE N-METHYLTRANSFERASE SUVR4"/>
    <property type="match status" value="1"/>
</dbReference>
<dbReference type="EMBL" id="SDMP01000019">
    <property type="protein sequence ID" value="RYQ90987.1"/>
    <property type="molecule type" value="Genomic_DNA"/>
</dbReference>
<name>A0A444XMQ7_ARAHY</name>
<dbReference type="InterPro" id="IPR007728">
    <property type="entry name" value="Pre-SET_dom"/>
</dbReference>
<dbReference type="Pfam" id="PF00856">
    <property type="entry name" value="SET"/>
    <property type="match status" value="1"/>
</dbReference>
<keyword evidence="11" id="KW-1185">Reference proteome</keyword>
<dbReference type="PROSITE" id="PS51580">
    <property type="entry name" value="SAM_MT43_3"/>
    <property type="match status" value="1"/>
</dbReference>
<evidence type="ECO:0000259" key="8">
    <source>
        <dbReference type="PROSITE" id="PS50280"/>
    </source>
</evidence>
<organism evidence="10 11">
    <name type="scientific">Arachis hypogaea</name>
    <name type="common">Peanut</name>
    <dbReference type="NCBI Taxonomy" id="3818"/>
    <lineage>
        <taxon>Eukaryota</taxon>
        <taxon>Viridiplantae</taxon>
        <taxon>Streptophyta</taxon>
        <taxon>Embryophyta</taxon>
        <taxon>Tracheophyta</taxon>
        <taxon>Spermatophyta</taxon>
        <taxon>Magnoliopsida</taxon>
        <taxon>eudicotyledons</taxon>
        <taxon>Gunneridae</taxon>
        <taxon>Pentapetalae</taxon>
        <taxon>rosids</taxon>
        <taxon>fabids</taxon>
        <taxon>Fabales</taxon>
        <taxon>Fabaceae</taxon>
        <taxon>Papilionoideae</taxon>
        <taxon>50 kb inversion clade</taxon>
        <taxon>dalbergioids sensu lato</taxon>
        <taxon>Dalbergieae</taxon>
        <taxon>Pterocarpus clade</taxon>
        <taxon>Arachis</taxon>
    </lineage>
</organism>
<dbReference type="GO" id="GO:0042054">
    <property type="term" value="F:histone methyltransferase activity"/>
    <property type="evidence" value="ECO:0007669"/>
    <property type="project" value="InterPro"/>
</dbReference>
<proteinExistence type="predicted"/>
<evidence type="ECO:0000313" key="10">
    <source>
        <dbReference type="EMBL" id="RYQ90987.1"/>
    </source>
</evidence>
<evidence type="ECO:0000256" key="7">
    <source>
        <dbReference type="ARBA" id="ARBA00023242"/>
    </source>
</evidence>
<evidence type="ECO:0008006" key="12">
    <source>
        <dbReference type="Google" id="ProtNLM"/>
    </source>
</evidence>
<accession>A0A444XMQ7</accession>
<dbReference type="Gene3D" id="1.10.8.850">
    <property type="entry name" value="Histone-lysine N methyltransferase , C-terminal domain-like"/>
    <property type="match status" value="1"/>
</dbReference>
<dbReference type="Gene3D" id="2.170.270.10">
    <property type="entry name" value="SET domain"/>
    <property type="match status" value="1"/>
</dbReference>
<evidence type="ECO:0000256" key="5">
    <source>
        <dbReference type="ARBA" id="ARBA00022723"/>
    </source>
</evidence>
<gene>
    <name evidence="10" type="ORF">Ahy_B09g096880</name>
</gene>
<dbReference type="InterPro" id="IPR046341">
    <property type="entry name" value="SET_dom_sf"/>
</dbReference>
<evidence type="ECO:0000256" key="3">
    <source>
        <dbReference type="ARBA" id="ARBA00022454"/>
    </source>
</evidence>
<keyword evidence="5" id="KW-0479">Metal-binding</keyword>
<dbReference type="FunFam" id="2.170.270.10:FF:000046">
    <property type="entry name" value="SET-domain containing protein lysine methyltransferase family protein"/>
    <property type="match status" value="1"/>
</dbReference>
<dbReference type="InterPro" id="IPR043017">
    <property type="entry name" value="WIYLD_dom_sf"/>
</dbReference>
<dbReference type="PROSITE" id="PS50867">
    <property type="entry name" value="PRE_SET"/>
    <property type="match status" value="1"/>
</dbReference>
<comment type="subcellular location">
    <subcellularLocation>
        <location evidence="2">Chromosome</location>
    </subcellularLocation>
    <subcellularLocation>
        <location evidence="1">Nucleus</location>
    </subcellularLocation>
</comment>